<dbReference type="AlphaFoldDB" id="A0A1J1IZN0"/>
<dbReference type="EMBL" id="CVRI01000065">
    <property type="protein sequence ID" value="CRL05661.1"/>
    <property type="molecule type" value="Genomic_DNA"/>
</dbReference>
<evidence type="ECO:0000313" key="1">
    <source>
        <dbReference type="EMBL" id="CRL05661.1"/>
    </source>
</evidence>
<keyword evidence="2" id="KW-1185">Reference proteome</keyword>
<protein>
    <submittedName>
        <fullName evidence="1">CLUMA_CG018697, isoform A</fullName>
    </submittedName>
</protein>
<gene>
    <name evidence="1" type="ORF">CLUMA_CG018697</name>
</gene>
<evidence type="ECO:0000313" key="2">
    <source>
        <dbReference type="Proteomes" id="UP000183832"/>
    </source>
</evidence>
<organism evidence="1 2">
    <name type="scientific">Clunio marinus</name>
    <dbReference type="NCBI Taxonomy" id="568069"/>
    <lineage>
        <taxon>Eukaryota</taxon>
        <taxon>Metazoa</taxon>
        <taxon>Ecdysozoa</taxon>
        <taxon>Arthropoda</taxon>
        <taxon>Hexapoda</taxon>
        <taxon>Insecta</taxon>
        <taxon>Pterygota</taxon>
        <taxon>Neoptera</taxon>
        <taxon>Endopterygota</taxon>
        <taxon>Diptera</taxon>
        <taxon>Nematocera</taxon>
        <taxon>Chironomoidea</taxon>
        <taxon>Chironomidae</taxon>
        <taxon>Clunio</taxon>
    </lineage>
</organism>
<dbReference type="Proteomes" id="UP000183832">
    <property type="component" value="Unassembled WGS sequence"/>
</dbReference>
<sequence>MFNADCAQMKEKNKNCRFISVLMVISRIENFTFSPVDEASMFKKTFNGLVESCGWEMSAKLGKLMEDVVKVE</sequence>
<name>A0A1J1IZN0_9DIPT</name>
<proteinExistence type="predicted"/>
<dbReference type="OrthoDB" id="774557at2759"/>
<accession>A0A1J1IZN0</accession>
<reference evidence="1 2" key="1">
    <citation type="submission" date="2015-04" db="EMBL/GenBank/DDBJ databases">
        <authorList>
            <person name="Syromyatnikov M.Y."/>
            <person name="Popov V.N."/>
        </authorList>
    </citation>
    <scope>NUCLEOTIDE SEQUENCE [LARGE SCALE GENOMIC DNA]</scope>
</reference>